<feature type="transmembrane region" description="Helical" evidence="14">
    <location>
        <begin position="406"/>
        <end position="425"/>
    </location>
</feature>
<evidence type="ECO:0000256" key="1">
    <source>
        <dbReference type="ARBA" id="ARBA00004477"/>
    </source>
</evidence>
<evidence type="ECO:0000256" key="8">
    <source>
        <dbReference type="ARBA" id="ARBA00022824"/>
    </source>
</evidence>
<comment type="function">
    <text evidence="11 14">Dol-P-Man:Man(5)GlcNAc(2)-PP-Dol alpha-1,3-mannosyltransferase that operates in the biosynthetic pathway of dolichol-linked oligosaccharides, the glycan precursors employed in protein asparagine (N)-glycosylation. The assembly of dolichol-linked oligosaccharides begins on the cytosolic side of the endoplasmic reticulum membrane and finishes in its lumen. The sequential addition of sugars to dolichol pyrophosphate produces dolichol-linked oligosaccharides containing fourteen sugars, including two GlcNAcs, nine mannoses and three glucoses. Once assembled, the oligosaccharide is transferred from the lipid to nascent proteins by oligosaccharyltransferases. In the lumen of the endoplasmic reticulum, adds the first dolichyl beta-D-mannosyl phosphate derived mannose in an alpha-1,3 linkage to Man(5)GlcNAc(2)-PP-dolichol to produce Man(6)GlcNAc(2)-PP-dolichol.</text>
</comment>
<feature type="transmembrane region" description="Helical" evidence="14">
    <location>
        <begin position="34"/>
        <end position="59"/>
    </location>
</feature>
<keyword evidence="16" id="KW-1185">Reference proteome</keyword>
<evidence type="ECO:0000256" key="7">
    <source>
        <dbReference type="ARBA" id="ARBA00022692"/>
    </source>
</evidence>
<feature type="transmembrane region" description="Helical" evidence="14">
    <location>
        <begin position="158"/>
        <end position="183"/>
    </location>
</feature>
<dbReference type="Pfam" id="PF05208">
    <property type="entry name" value="ALG3"/>
    <property type="match status" value="1"/>
</dbReference>
<dbReference type="GO" id="GO:0005789">
    <property type="term" value="C:endoplasmic reticulum membrane"/>
    <property type="evidence" value="ECO:0007669"/>
    <property type="project" value="UniProtKB-SubCell"/>
</dbReference>
<evidence type="ECO:0000256" key="2">
    <source>
        <dbReference type="ARBA" id="ARBA00004922"/>
    </source>
</evidence>
<keyword evidence="7 14" id="KW-0812">Transmembrane</keyword>
<organism evidence="15 16">
    <name type="scientific">Komagataella pastoris</name>
    <name type="common">Yeast</name>
    <name type="synonym">Pichia pastoris</name>
    <dbReference type="NCBI Taxonomy" id="4922"/>
    <lineage>
        <taxon>Eukaryota</taxon>
        <taxon>Fungi</taxon>
        <taxon>Dikarya</taxon>
        <taxon>Ascomycota</taxon>
        <taxon>Saccharomycotina</taxon>
        <taxon>Pichiomycetes</taxon>
        <taxon>Pichiales</taxon>
        <taxon>Pichiaceae</taxon>
        <taxon>Komagataella</taxon>
    </lineage>
</organism>
<evidence type="ECO:0000313" key="16">
    <source>
        <dbReference type="Proteomes" id="UP000094565"/>
    </source>
</evidence>
<keyword evidence="9 14" id="KW-1133">Transmembrane helix</keyword>
<dbReference type="AlphaFoldDB" id="A0A1B2JID7"/>
<comment type="catalytic activity">
    <reaction evidence="12 14">
        <text>an alpha-D-Man-(1-&gt;2)-alpha-D-Man-(1-&gt;2)-alpha-D-Man-(1-&gt;3)-[alpha-D-Man-(1-&gt;6)]-beta-D-Man-(1-&gt;4)-beta-D-GlcNAc-(1-&gt;4)-alpha-D-GlcNAc-diphospho-di-trans,poly-cis-dolichol + a di-trans,poly-cis-dolichyl beta-D-mannosyl phosphate = an alpha-D-Man-(1-&gt;2)-alpha-D-Man-(1-&gt;2)-alpha-D-Man-(1-&gt;3)-[alpha-D-Man-(1-&gt;3)-alpha-D-Man-(1-&gt;6)]-beta-D-Man-(1-&gt;4)-beta-D-GlcNAc-(1-&gt;4)-alpha-D-GlcNAc-diphospho-di-trans,poly-cis-dolichol + a di-trans,poly-cis-dolichyl phosphate + H(+)</text>
        <dbReference type="Rhea" id="RHEA:29527"/>
        <dbReference type="Rhea" id="RHEA-COMP:19498"/>
        <dbReference type="Rhea" id="RHEA-COMP:19501"/>
        <dbReference type="Rhea" id="RHEA-COMP:19516"/>
        <dbReference type="Rhea" id="RHEA-COMP:19517"/>
        <dbReference type="ChEBI" id="CHEBI:15378"/>
        <dbReference type="ChEBI" id="CHEBI:57683"/>
        <dbReference type="ChEBI" id="CHEBI:58211"/>
        <dbReference type="ChEBI" id="CHEBI:132515"/>
        <dbReference type="ChEBI" id="CHEBI:132516"/>
        <dbReference type="EC" id="2.4.1.258"/>
    </reaction>
    <physiologicalReaction direction="left-to-right" evidence="12 14">
        <dbReference type="Rhea" id="RHEA:29528"/>
    </physiologicalReaction>
</comment>
<dbReference type="InterPro" id="IPR007873">
    <property type="entry name" value="Glycosyltransferase_ALG3"/>
</dbReference>
<feature type="transmembrane region" description="Helical" evidence="14">
    <location>
        <begin position="218"/>
        <end position="233"/>
    </location>
</feature>
<comment type="subcellular location">
    <subcellularLocation>
        <location evidence="1 14">Endoplasmic reticulum membrane</location>
        <topology evidence="1 14">Multi-pass membrane protein</topology>
    </subcellularLocation>
</comment>
<gene>
    <name evidence="15" type="primary">ALG3</name>
    <name evidence="15" type="ORF">ATY40_BA7504605</name>
</gene>
<keyword evidence="10 14" id="KW-0472">Membrane</keyword>
<accession>A0A1B2JID7</accession>
<dbReference type="UniPathway" id="UPA00378"/>
<keyword evidence="5 14" id="KW-0328">Glycosyltransferase</keyword>
<evidence type="ECO:0000256" key="9">
    <source>
        <dbReference type="ARBA" id="ARBA00022989"/>
    </source>
</evidence>
<feature type="transmembrane region" description="Helical" evidence="14">
    <location>
        <begin position="240"/>
        <end position="259"/>
    </location>
</feature>
<name>A0A1B2JID7_PICPA</name>
<proteinExistence type="inferred from homology"/>
<sequence>MPPIQPDERPKFTLKNVIGDVVTLVRNLLFNPDFSVFVAPLLWLVDSVIIKVIIGTVSYTEIDFSSYMQQISKIRQGELDYSNIFGDTGPLVYPAGHVHAYSVLSWYSDGGDDVSFVQQVFGWLYLGCLLLTIGSYFFSGLGKISPIYFILLVSSKRLHSIFVLRLFNDCLTTFLMLGTIIILQQASYWRKDGGSIPFILCLVAADTYSVAISVKMNALLYLPAFLLLVYLICDENLGKALVPVLVMILVQVGVGYSFILPFDYDDQANEIRSAYFKQAFDFSRQFLYEWTVNWRFLSQGTFNNVHFHQLLFALHIITLFLFILKFLSPKNTGKPLSTFVLDIFKFWKPTLSPANIINDPERSPDFVYTVMATTNLIGVLFARSLHYQFLTWYAFSLPYLLYKARLNFITSIVVYAAHEYCWLVFPATAQSSALLVSILVVILVLIFANQQLFPSQSVPAEKKNT</sequence>
<evidence type="ECO:0000256" key="5">
    <source>
        <dbReference type="ARBA" id="ARBA00022676"/>
    </source>
</evidence>
<comment type="pathway">
    <text evidence="2 14">Protein modification; protein glycosylation.</text>
</comment>
<dbReference type="EMBL" id="CP014587">
    <property type="protein sequence ID" value="ANZ77804.1"/>
    <property type="molecule type" value="Genomic_DNA"/>
</dbReference>
<evidence type="ECO:0000256" key="10">
    <source>
        <dbReference type="ARBA" id="ARBA00023136"/>
    </source>
</evidence>
<evidence type="ECO:0000313" key="15">
    <source>
        <dbReference type="EMBL" id="ANZ77804.1"/>
    </source>
</evidence>
<reference evidence="15 16" key="1">
    <citation type="submission" date="2016-02" db="EMBL/GenBank/DDBJ databases">
        <title>Comparative genomic and transcriptomic foundation for Pichia pastoris.</title>
        <authorList>
            <person name="Love K.R."/>
            <person name="Shah K.A."/>
            <person name="Whittaker C.A."/>
            <person name="Wu J."/>
            <person name="Bartlett M.C."/>
            <person name="Ma D."/>
            <person name="Leeson R.L."/>
            <person name="Priest M."/>
            <person name="Young S.K."/>
            <person name="Love J.C."/>
        </authorList>
    </citation>
    <scope>NUCLEOTIDE SEQUENCE [LARGE SCALE GENOMIC DNA]</scope>
    <source>
        <strain evidence="15 16">ATCC 28485</strain>
    </source>
</reference>
<feature type="transmembrane region" description="Helical" evidence="14">
    <location>
        <begin position="120"/>
        <end position="138"/>
    </location>
</feature>
<feature type="transmembrane region" description="Helical" evidence="14">
    <location>
        <begin position="432"/>
        <end position="453"/>
    </location>
</feature>
<dbReference type="OrthoDB" id="20028at2759"/>
<evidence type="ECO:0000256" key="4">
    <source>
        <dbReference type="ARBA" id="ARBA00015561"/>
    </source>
</evidence>
<keyword evidence="8 14" id="KW-0256">Endoplasmic reticulum</keyword>
<dbReference type="EC" id="2.4.1.258" evidence="3 14"/>
<keyword evidence="6 14" id="KW-0808">Transferase</keyword>
<evidence type="ECO:0000256" key="13">
    <source>
        <dbReference type="ARBA" id="ARBA00093457"/>
    </source>
</evidence>
<feature type="transmembrane region" description="Helical" evidence="14">
    <location>
        <begin position="366"/>
        <end position="386"/>
    </location>
</feature>
<evidence type="ECO:0000256" key="12">
    <source>
        <dbReference type="ARBA" id="ARBA00049506"/>
    </source>
</evidence>
<comment type="similarity">
    <text evidence="13">Belongs to the glycosyltransferase ALG3 family.</text>
</comment>
<evidence type="ECO:0000256" key="11">
    <source>
        <dbReference type="ARBA" id="ARBA00044743"/>
    </source>
</evidence>
<dbReference type="GO" id="GO:0052925">
    <property type="term" value="F:dol-P-Man:Man(5)GlcNAc(2)-PP-Dol alpha-1,3-mannosyltransferase activity"/>
    <property type="evidence" value="ECO:0007669"/>
    <property type="project" value="UniProtKB-EC"/>
</dbReference>
<dbReference type="PANTHER" id="PTHR12646">
    <property type="entry name" value="NOT56 - RELATED"/>
    <property type="match status" value="1"/>
</dbReference>
<evidence type="ECO:0000256" key="6">
    <source>
        <dbReference type="ARBA" id="ARBA00022679"/>
    </source>
</evidence>
<protein>
    <recommendedName>
        <fullName evidence="4 14">Dol-P-Man:Man(5)GlcNAc(2)-PP-Dol alpha-1,3-mannosyltransferase</fullName>
        <ecNumber evidence="3 14">2.4.1.258</ecNumber>
    </recommendedName>
    <alternativeName>
        <fullName evidence="14">Dol-P-Man-dependent alpha(1-3)-mannosyltransferase</fullName>
    </alternativeName>
</protein>
<evidence type="ECO:0000256" key="3">
    <source>
        <dbReference type="ARBA" id="ARBA00011964"/>
    </source>
</evidence>
<dbReference type="PANTHER" id="PTHR12646:SF0">
    <property type="entry name" value="DOL-P-MAN:MAN(5)GLCNAC(2)-PP-DOL ALPHA-1,3-MANNOSYLTRANSFERASE"/>
    <property type="match status" value="1"/>
</dbReference>
<evidence type="ECO:0000256" key="14">
    <source>
        <dbReference type="RuleBase" id="RU364047"/>
    </source>
</evidence>
<feature type="transmembrane region" description="Helical" evidence="14">
    <location>
        <begin position="307"/>
        <end position="327"/>
    </location>
</feature>
<dbReference type="Proteomes" id="UP000094565">
    <property type="component" value="Chromosome 4"/>
</dbReference>